<gene>
    <name evidence="1" type="ORF">STSP2_01885</name>
</gene>
<dbReference type="Pfam" id="PF09709">
    <property type="entry name" value="Cas_Csd1"/>
    <property type="match status" value="1"/>
</dbReference>
<protein>
    <submittedName>
        <fullName evidence="1">CRISPR-associated protein Cas8c/Csd1, subtype I-C/DVULG</fullName>
    </submittedName>
</protein>
<accession>A0A1U9NL98</accession>
<dbReference type="NCBIfam" id="TIGR01863">
    <property type="entry name" value="cas_Csd1"/>
    <property type="match status" value="1"/>
</dbReference>
<proteinExistence type="predicted"/>
<evidence type="ECO:0000313" key="1">
    <source>
        <dbReference type="EMBL" id="AQT68713.1"/>
    </source>
</evidence>
<dbReference type="RefSeq" id="WP_146661960.1">
    <property type="nucleotide sequence ID" value="NZ_CP019791.1"/>
</dbReference>
<name>A0A1U9NL98_9BACT</name>
<dbReference type="OrthoDB" id="9778918at2"/>
<dbReference type="KEGG" id="alus:STSP2_01885"/>
<organism evidence="1 2">
    <name type="scientific">Anaerohalosphaera lusitana</name>
    <dbReference type="NCBI Taxonomy" id="1936003"/>
    <lineage>
        <taxon>Bacteria</taxon>
        <taxon>Pseudomonadati</taxon>
        <taxon>Planctomycetota</taxon>
        <taxon>Phycisphaerae</taxon>
        <taxon>Sedimentisphaerales</taxon>
        <taxon>Anaerohalosphaeraceae</taxon>
        <taxon>Anaerohalosphaera</taxon>
    </lineage>
</organism>
<dbReference type="AlphaFoldDB" id="A0A1U9NL98"/>
<dbReference type="CDD" id="cd09757">
    <property type="entry name" value="Cas8c_I-C"/>
    <property type="match status" value="1"/>
</dbReference>
<evidence type="ECO:0000313" key="2">
    <source>
        <dbReference type="Proteomes" id="UP000189674"/>
    </source>
</evidence>
<sequence>MILQSFYSYYDRLASEDKVPAFGFSREGVSFALEIDEEGNLSQELDLRENVNNKPRPISMEIPFSNQVNVRSSNIQPNFLVDKACYVLGNDQKTKPKRLAECQQQYVALLESVAEYDDSCSLKPVLQFYKSWRPELAKSRLELWKDIGSDTGGLICFKIAGKREFLHQNKNVRRAWQKFLKNKEGSFHGPCLISGDPNVLRQNLCAQFKGIAGGQSSGMSLVSVNMSSAESYGKKETSNCPVGVQPEFKSSTALKYLIHEKSQHLYIGEAYTVFWTERASSIEGMFGMILNPAQATEGDTKQIREFLASVRSGRQPEEIDPDIKFYILGLSPNAARLSVRFWHVCSVGEMEERIGQHYRDLEIVGLGEKLQYPGIRRLLWETHSKKSKKETASPLLAGALMRSIMEGTAYPQNLLTAVLNRIRADQEINSVRAAIIKAVINRKNRIYNTGLEAKVMLDTENKTPAYLLGRLFAVLERTQQAALGQNINSTIKDRYFGSASATPSVVFPQLLRLSQHHISKTEAGGYFEKEIGGILEHVQAFPPHLTIDQQGVFTLGYYHQRQHFFKGKNKTEQTQN</sequence>
<reference evidence="2" key="1">
    <citation type="submission" date="2017-02" db="EMBL/GenBank/DDBJ databases">
        <title>Comparative genomics and description of representatives of a novel lineage of planctomycetes thriving in anoxic sediments.</title>
        <authorList>
            <person name="Spring S."/>
            <person name="Bunk B."/>
            <person name="Sproer C."/>
        </authorList>
    </citation>
    <scope>NUCLEOTIDE SEQUENCE [LARGE SCALE GENOMIC DNA]</scope>
    <source>
        <strain evidence="2">ST-NAGAB-D1</strain>
    </source>
</reference>
<dbReference type="InterPro" id="IPR010144">
    <property type="entry name" value="CRISPR-assoc_prot_Csd1-typ"/>
</dbReference>
<dbReference type="EMBL" id="CP019791">
    <property type="protein sequence ID" value="AQT68713.1"/>
    <property type="molecule type" value="Genomic_DNA"/>
</dbReference>
<dbReference type="STRING" id="1936003.STSP2_01885"/>
<dbReference type="Proteomes" id="UP000189674">
    <property type="component" value="Chromosome"/>
</dbReference>
<keyword evidence="2" id="KW-1185">Reference proteome</keyword>